<dbReference type="EC" id="6.2.1.13" evidence="2"/>
<reference evidence="8" key="1">
    <citation type="journal article" date="2020" name="mSystems">
        <title>Genome- and Community-Level Interaction Insights into Carbon Utilization and Element Cycling Functions of Hydrothermarchaeota in Hydrothermal Sediment.</title>
        <authorList>
            <person name="Zhou Z."/>
            <person name="Liu Y."/>
            <person name="Xu W."/>
            <person name="Pan J."/>
            <person name="Luo Z.H."/>
            <person name="Li M."/>
        </authorList>
    </citation>
    <scope>NUCLEOTIDE SEQUENCE [LARGE SCALE GENOMIC DNA]</scope>
    <source>
        <strain evidence="8">SpSt-587</strain>
    </source>
</reference>
<evidence type="ECO:0000259" key="7">
    <source>
        <dbReference type="PROSITE" id="PS50975"/>
    </source>
</evidence>
<dbReference type="GO" id="GO:0043758">
    <property type="term" value="F:acetate-CoA ligase (ADP-forming) activity"/>
    <property type="evidence" value="ECO:0007669"/>
    <property type="project" value="UniProtKB-EC"/>
</dbReference>
<dbReference type="Gene3D" id="3.40.50.261">
    <property type="entry name" value="Succinyl-CoA synthetase domains"/>
    <property type="match status" value="2"/>
</dbReference>
<dbReference type="Pfam" id="PF13607">
    <property type="entry name" value="Succ_CoA_lig"/>
    <property type="match status" value="1"/>
</dbReference>
<comment type="catalytic activity">
    <reaction evidence="1">
        <text>acetate + ATP + CoA = acetyl-CoA + ADP + phosphate</text>
        <dbReference type="Rhea" id="RHEA:15081"/>
        <dbReference type="ChEBI" id="CHEBI:30089"/>
        <dbReference type="ChEBI" id="CHEBI:30616"/>
        <dbReference type="ChEBI" id="CHEBI:43474"/>
        <dbReference type="ChEBI" id="CHEBI:57287"/>
        <dbReference type="ChEBI" id="CHEBI:57288"/>
        <dbReference type="ChEBI" id="CHEBI:456216"/>
        <dbReference type="EC" id="6.2.1.13"/>
    </reaction>
</comment>
<keyword evidence="4 6" id="KW-0547">Nucleotide-binding</keyword>
<evidence type="ECO:0000256" key="1">
    <source>
        <dbReference type="ARBA" id="ARBA00001619"/>
    </source>
</evidence>
<dbReference type="NCBIfam" id="TIGR02717">
    <property type="entry name" value="AcCoA-syn-alpha"/>
    <property type="match status" value="1"/>
</dbReference>
<dbReference type="InterPro" id="IPR016102">
    <property type="entry name" value="Succinyl-CoA_synth-like"/>
</dbReference>
<dbReference type="FunFam" id="3.30.1490.20:FF:000020">
    <property type="entry name" value="Protein lysine acetyltransferase"/>
    <property type="match status" value="1"/>
</dbReference>
<sequence length="679" mass="74880">MRSFFYPNSIALVGASAKKGSVGNVILKNLKKFGGKIYAINPNHTEIEGVECFPSVESLPEVVDLAIIATPARTVSEIVDECGRKGIKNVIVISAGFRETGSEGAVLEEKVAEIARKHGIRLLGPNCLGVINPEINLNATFSEIMPRKGKIAFLSQSGAFILAVILWAQKSKFGFSKIVSMGNKAVLSEADFLRFFATDEKTEAIMLYVEGIRNGKEFMEVARKVAREKPIIVMKAGKTESGARAASSHTGSLAGSYEIYKTAFEQCGIVVAETVEELFDFSFALSRFRRAGRVAIVTNSGGPGVMASDAVEINGLELANFKRETIEELRKILPPSANFYNPVDILGDADTERFVKALDAVEVDENVGSIVAILAPTAQIDYRKAVDRVLTSKKPIFCCFMGLDEFDEERLIESRIPNFFDPSRAVKVISAVERYSSFEFRDSSILKFEIDKERADKFFEGVKGKFVGVEGMKLLECYGIKVAPFDIAQNVEEALEIADRIGYPVVLKVVSPDIVHKSDIGALKLNVTRDKLETEFFEMLSKVERLLPNARIEGVMVQKMISGGREVILGMKKDPSFGNVLMFGLGGIYVEVFKDVSFKIAPLSKEDAYDMIKKIKSYPLLRGVRGEKGVDIDAIAETILRFSQLGMDYPILEMEINPLKVFEDGCVAIDFRMLLEVGK</sequence>
<name>A0A7J3M3S0_ARCFL</name>
<dbReference type="Pfam" id="PF13380">
    <property type="entry name" value="CoA_binding_2"/>
    <property type="match status" value="1"/>
</dbReference>
<dbReference type="EMBL" id="DSYZ01000139">
    <property type="protein sequence ID" value="HGT83531.1"/>
    <property type="molecule type" value="Genomic_DNA"/>
</dbReference>
<proteinExistence type="predicted"/>
<dbReference type="SUPFAM" id="SSF56059">
    <property type="entry name" value="Glutathione synthetase ATP-binding domain-like"/>
    <property type="match status" value="1"/>
</dbReference>
<dbReference type="Pfam" id="PF13549">
    <property type="entry name" value="ATP-grasp_5"/>
    <property type="match status" value="1"/>
</dbReference>
<dbReference type="InterPro" id="IPR014089">
    <property type="entry name" value="AcCoA-synth-alpha"/>
</dbReference>
<dbReference type="InterPro" id="IPR036291">
    <property type="entry name" value="NAD(P)-bd_dom_sf"/>
</dbReference>
<dbReference type="Gene3D" id="3.40.50.720">
    <property type="entry name" value="NAD(P)-binding Rossmann-like Domain"/>
    <property type="match status" value="1"/>
</dbReference>
<dbReference type="InterPro" id="IPR051538">
    <property type="entry name" value="Acyl-CoA_Synth/Transferase"/>
</dbReference>
<dbReference type="GO" id="GO:0046872">
    <property type="term" value="F:metal ion binding"/>
    <property type="evidence" value="ECO:0007669"/>
    <property type="project" value="InterPro"/>
</dbReference>
<organism evidence="8">
    <name type="scientific">Archaeoglobus fulgidus</name>
    <dbReference type="NCBI Taxonomy" id="2234"/>
    <lineage>
        <taxon>Archaea</taxon>
        <taxon>Methanobacteriati</taxon>
        <taxon>Methanobacteriota</taxon>
        <taxon>Archaeoglobi</taxon>
        <taxon>Archaeoglobales</taxon>
        <taxon>Archaeoglobaceae</taxon>
        <taxon>Archaeoglobus</taxon>
    </lineage>
</organism>
<gene>
    <name evidence="8" type="ORF">ENT52_07400</name>
</gene>
<dbReference type="InterPro" id="IPR013815">
    <property type="entry name" value="ATP_grasp_subdomain_1"/>
</dbReference>
<dbReference type="PANTHER" id="PTHR43334">
    <property type="entry name" value="ACETATE--COA LIGASE [ADP-FORMING]"/>
    <property type="match status" value="1"/>
</dbReference>
<dbReference type="SMART" id="SM00881">
    <property type="entry name" value="CoA_binding"/>
    <property type="match status" value="1"/>
</dbReference>
<keyword evidence="5 6" id="KW-0067">ATP-binding</keyword>
<dbReference type="Pfam" id="PF19045">
    <property type="entry name" value="Ligase_CoA_2"/>
    <property type="match status" value="1"/>
</dbReference>
<dbReference type="GO" id="GO:0005524">
    <property type="term" value="F:ATP binding"/>
    <property type="evidence" value="ECO:0007669"/>
    <property type="project" value="UniProtKB-UniRule"/>
</dbReference>
<dbReference type="InterPro" id="IPR011761">
    <property type="entry name" value="ATP-grasp"/>
</dbReference>
<dbReference type="InterPro" id="IPR032875">
    <property type="entry name" value="Succ_CoA_lig_flav_dom"/>
</dbReference>
<dbReference type="Gene3D" id="3.30.470.20">
    <property type="entry name" value="ATP-grasp fold, B domain"/>
    <property type="match status" value="1"/>
</dbReference>
<dbReference type="InterPro" id="IPR043938">
    <property type="entry name" value="Ligase_CoA_dom"/>
</dbReference>
<dbReference type="AlphaFoldDB" id="A0A7J3M3S0"/>
<dbReference type="SUPFAM" id="SSF52210">
    <property type="entry name" value="Succinyl-CoA synthetase domains"/>
    <property type="match status" value="2"/>
</dbReference>
<evidence type="ECO:0000256" key="2">
    <source>
        <dbReference type="ARBA" id="ARBA00012957"/>
    </source>
</evidence>
<evidence type="ECO:0000256" key="3">
    <source>
        <dbReference type="ARBA" id="ARBA00022598"/>
    </source>
</evidence>
<feature type="domain" description="ATP-grasp" evidence="7">
    <location>
        <begin position="472"/>
        <end position="508"/>
    </location>
</feature>
<comment type="caution">
    <text evidence="8">The sequence shown here is derived from an EMBL/GenBank/DDBJ whole genome shotgun (WGS) entry which is preliminary data.</text>
</comment>
<dbReference type="PANTHER" id="PTHR43334:SF1">
    <property type="entry name" value="3-HYDROXYPROPIONATE--COA LIGASE [ADP-FORMING]"/>
    <property type="match status" value="1"/>
</dbReference>
<evidence type="ECO:0000313" key="8">
    <source>
        <dbReference type="EMBL" id="HGT83531.1"/>
    </source>
</evidence>
<dbReference type="SUPFAM" id="SSF51735">
    <property type="entry name" value="NAD(P)-binding Rossmann-fold domains"/>
    <property type="match status" value="1"/>
</dbReference>
<evidence type="ECO:0000256" key="6">
    <source>
        <dbReference type="PROSITE-ProRule" id="PRU00409"/>
    </source>
</evidence>
<keyword evidence="3" id="KW-0436">Ligase</keyword>
<dbReference type="Gene3D" id="3.30.1490.20">
    <property type="entry name" value="ATP-grasp fold, A domain"/>
    <property type="match status" value="1"/>
</dbReference>
<evidence type="ECO:0000256" key="5">
    <source>
        <dbReference type="ARBA" id="ARBA00022840"/>
    </source>
</evidence>
<dbReference type="InterPro" id="IPR003781">
    <property type="entry name" value="CoA-bd"/>
</dbReference>
<accession>A0A7J3M3S0</accession>
<evidence type="ECO:0000256" key="4">
    <source>
        <dbReference type="ARBA" id="ARBA00022741"/>
    </source>
</evidence>
<dbReference type="PROSITE" id="PS50975">
    <property type="entry name" value="ATP_GRASP"/>
    <property type="match status" value="1"/>
</dbReference>
<protein>
    <recommendedName>
        <fullName evidence="2">acetate--CoA ligase (ADP-forming)</fullName>
        <ecNumber evidence="2">6.2.1.13</ecNumber>
    </recommendedName>
</protein>